<keyword evidence="1" id="KW-1133">Transmembrane helix</keyword>
<keyword evidence="1" id="KW-0472">Membrane</keyword>
<reference evidence="4 5" key="1">
    <citation type="submission" date="2018-06" db="EMBL/GenBank/DDBJ databases">
        <authorList>
            <consortium name="Pathogen Informatics"/>
            <person name="Doyle S."/>
        </authorList>
    </citation>
    <scope>NUCLEOTIDE SEQUENCE [LARGE SCALE GENOMIC DNA]</scope>
    <source>
        <strain evidence="3 4">NCTC11685</strain>
        <strain evidence="2 5">NCTC11694</strain>
    </source>
</reference>
<evidence type="ECO:0000313" key="2">
    <source>
        <dbReference type="EMBL" id="STR42513.1"/>
    </source>
</evidence>
<protein>
    <submittedName>
        <fullName evidence="3">Uncharacterized protein</fullName>
    </submittedName>
</protein>
<dbReference type="EMBL" id="UGMS01000002">
    <property type="protein sequence ID" value="STW66031.1"/>
    <property type="molecule type" value="Genomic_DNA"/>
</dbReference>
<organism evidence="3 4">
    <name type="scientific">Klebsiella michiganensis</name>
    <dbReference type="NCBI Taxonomy" id="1134687"/>
    <lineage>
        <taxon>Bacteria</taxon>
        <taxon>Pseudomonadati</taxon>
        <taxon>Pseudomonadota</taxon>
        <taxon>Gammaproteobacteria</taxon>
        <taxon>Enterobacterales</taxon>
        <taxon>Enterobacteriaceae</taxon>
        <taxon>Klebsiella/Raoultella group</taxon>
        <taxon>Klebsiella</taxon>
    </lineage>
</organism>
<proteinExistence type="predicted"/>
<name>A0A7H4PDQ4_9ENTR</name>
<dbReference type="Proteomes" id="UP000254863">
    <property type="component" value="Unassembled WGS sequence"/>
</dbReference>
<gene>
    <name evidence="3" type="ORF">NCTC11685_03747</name>
    <name evidence="2" type="ORF">NCTC11694_03737</name>
</gene>
<dbReference type="EMBL" id="UGJR01000002">
    <property type="protein sequence ID" value="STR42513.1"/>
    <property type="molecule type" value="Genomic_DNA"/>
</dbReference>
<comment type="caution">
    <text evidence="3">The sequence shown here is derived from an EMBL/GenBank/DDBJ whole genome shotgun (WGS) entry which is preliminary data.</text>
</comment>
<feature type="transmembrane region" description="Helical" evidence="1">
    <location>
        <begin position="12"/>
        <end position="33"/>
    </location>
</feature>
<dbReference type="AlphaFoldDB" id="A0A7H4PDQ4"/>
<sequence>MTRSLLDRESFLLALVWLEGAQCPISCGLSILAQKMQIIEKP</sequence>
<dbReference type="Proteomes" id="UP000255050">
    <property type="component" value="Unassembled WGS sequence"/>
</dbReference>
<evidence type="ECO:0000313" key="4">
    <source>
        <dbReference type="Proteomes" id="UP000254863"/>
    </source>
</evidence>
<evidence type="ECO:0000256" key="1">
    <source>
        <dbReference type="SAM" id="Phobius"/>
    </source>
</evidence>
<evidence type="ECO:0000313" key="5">
    <source>
        <dbReference type="Proteomes" id="UP000255050"/>
    </source>
</evidence>
<accession>A0A7H4PDQ4</accession>
<evidence type="ECO:0000313" key="3">
    <source>
        <dbReference type="EMBL" id="STW66031.1"/>
    </source>
</evidence>
<keyword evidence="1" id="KW-0812">Transmembrane</keyword>